<evidence type="ECO:0000313" key="4">
    <source>
        <dbReference type="Proteomes" id="UP001314205"/>
    </source>
</evidence>
<sequence length="95" mass="10457">MTSGRQSPQSPVTTVAGKQPKRREYKISKLNAIKSVKIVLFNLSPLYWPLARVINTYPGKDGKVRVVEVKTANGHKHKRAVMKVCVLPLECSGAG</sequence>
<organism evidence="3 4">
    <name type="scientific">Parnassius mnemosyne</name>
    <name type="common">clouded apollo</name>
    <dbReference type="NCBI Taxonomy" id="213953"/>
    <lineage>
        <taxon>Eukaryota</taxon>
        <taxon>Metazoa</taxon>
        <taxon>Ecdysozoa</taxon>
        <taxon>Arthropoda</taxon>
        <taxon>Hexapoda</taxon>
        <taxon>Insecta</taxon>
        <taxon>Pterygota</taxon>
        <taxon>Neoptera</taxon>
        <taxon>Endopterygota</taxon>
        <taxon>Lepidoptera</taxon>
        <taxon>Glossata</taxon>
        <taxon>Ditrysia</taxon>
        <taxon>Papilionoidea</taxon>
        <taxon>Papilionidae</taxon>
        <taxon>Parnassiinae</taxon>
        <taxon>Parnassini</taxon>
        <taxon>Parnassius</taxon>
        <taxon>Driopa</taxon>
    </lineage>
</organism>
<dbReference type="InterPro" id="IPR040676">
    <property type="entry name" value="DUF5641"/>
</dbReference>
<evidence type="ECO:0000256" key="1">
    <source>
        <dbReference type="SAM" id="MobiDB-lite"/>
    </source>
</evidence>
<feature type="domain" description="DUF5641" evidence="2">
    <location>
        <begin position="33"/>
        <end position="87"/>
    </location>
</feature>
<reference evidence="3 4" key="1">
    <citation type="submission" date="2023-11" db="EMBL/GenBank/DDBJ databases">
        <authorList>
            <person name="Hedman E."/>
            <person name="Englund M."/>
            <person name="Stromberg M."/>
            <person name="Nyberg Akerstrom W."/>
            <person name="Nylinder S."/>
            <person name="Jareborg N."/>
            <person name="Kallberg Y."/>
            <person name="Kronander E."/>
        </authorList>
    </citation>
    <scope>NUCLEOTIDE SEQUENCE [LARGE SCALE GENOMIC DNA]</scope>
</reference>
<feature type="region of interest" description="Disordered" evidence="1">
    <location>
        <begin position="1"/>
        <end position="20"/>
    </location>
</feature>
<accession>A0AAV1KD05</accession>
<keyword evidence="4" id="KW-1185">Reference proteome</keyword>
<name>A0AAV1KD05_9NEOP</name>
<comment type="caution">
    <text evidence="3">The sequence shown here is derived from an EMBL/GenBank/DDBJ whole genome shotgun (WGS) entry which is preliminary data.</text>
</comment>
<proteinExistence type="predicted"/>
<feature type="compositionally biased region" description="Polar residues" evidence="1">
    <location>
        <begin position="1"/>
        <end position="13"/>
    </location>
</feature>
<protein>
    <recommendedName>
        <fullName evidence="2">DUF5641 domain-containing protein</fullName>
    </recommendedName>
</protein>
<dbReference type="Pfam" id="PF18701">
    <property type="entry name" value="DUF5641"/>
    <property type="match status" value="1"/>
</dbReference>
<evidence type="ECO:0000259" key="2">
    <source>
        <dbReference type="Pfam" id="PF18701"/>
    </source>
</evidence>
<dbReference type="EMBL" id="CAVLGL010000024">
    <property type="protein sequence ID" value="CAK1580955.1"/>
    <property type="molecule type" value="Genomic_DNA"/>
</dbReference>
<gene>
    <name evidence="3" type="ORF">PARMNEM_LOCUS2683</name>
</gene>
<dbReference type="AlphaFoldDB" id="A0AAV1KD05"/>
<evidence type="ECO:0000313" key="3">
    <source>
        <dbReference type="EMBL" id="CAK1580955.1"/>
    </source>
</evidence>
<dbReference type="Proteomes" id="UP001314205">
    <property type="component" value="Unassembled WGS sequence"/>
</dbReference>